<feature type="signal peptide" evidence="2">
    <location>
        <begin position="1"/>
        <end position="17"/>
    </location>
</feature>
<proteinExistence type="predicted"/>
<dbReference type="EnsemblMetazoa" id="AFAF017404-RA">
    <property type="protein sequence ID" value="AFAF017404-PA"/>
    <property type="gene ID" value="AFAF017404"/>
</dbReference>
<dbReference type="EMBL" id="AXCN02000916">
    <property type="status" value="NOT_ANNOTATED_CDS"/>
    <property type="molecule type" value="Genomic_DNA"/>
</dbReference>
<sequence length="139" mass="14875">MGTGSLILLLLIDAIEFTTKTVVRSTHRRRCCCVRLSHTTVSKPVNFAPTGSDQCCAVGCGCGATTNATNSSGSGTVESDASVSSEESDSEMLLSYGVQSIEDSASSTSGGFRWARDCGLLILLEWVFVQLYGRLYRLF</sequence>
<feature type="region of interest" description="Disordered" evidence="1">
    <location>
        <begin position="67"/>
        <end position="88"/>
    </location>
</feature>
<keyword evidence="2" id="KW-0732">Signal</keyword>
<reference evidence="4" key="1">
    <citation type="submission" date="2014-01" db="EMBL/GenBank/DDBJ databases">
        <title>The Genome Sequence of Anopheles farauti FAR1 (V2).</title>
        <authorList>
            <consortium name="The Broad Institute Genomics Platform"/>
            <person name="Neafsey D.E."/>
            <person name="Besansky N."/>
            <person name="Howell P."/>
            <person name="Walton C."/>
            <person name="Young S.K."/>
            <person name="Zeng Q."/>
            <person name="Gargeya S."/>
            <person name="Fitzgerald M."/>
            <person name="Haas B."/>
            <person name="Abouelleil A."/>
            <person name="Allen A.W."/>
            <person name="Alvarado L."/>
            <person name="Arachchi H.M."/>
            <person name="Berlin A.M."/>
            <person name="Chapman S.B."/>
            <person name="Gainer-Dewar J."/>
            <person name="Goldberg J."/>
            <person name="Griggs A."/>
            <person name="Gujja S."/>
            <person name="Hansen M."/>
            <person name="Howarth C."/>
            <person name="Imamovic A."/>
            <person name="Ireland A."/>
            <person name="Larimer J."/>
            <person name="McCowan C."/>
            <person name="Murphy C."/>
            <person name="Pearson M."/>
            <person name="Poon T.W."/>
            <person name="Priest M."/>
            <person name="Roberts A."/>
            <person name="Saif S."/>
            <person name="Shea T."/>
            <person name="Sisk P."/>
            <person name="Sykes S."/>
            <person name="Wortman J."/>
            <person name="Nusbaum C."/>
            <person name="Birren B."/>
        </authorList>
    </citation>
    <scope>NUCLEOTIDE SEQUENCE [LARGE SCALE GENOMIC DNA]</scope>
    <source>
        <strain evidence="4">FAR1</strain>
    </source>
</reference>
<dbReference type="Proteomes" id="UP000075886">
    <property type="component" value="Unassembled WGS sequence"/>
</dbReference>
<reference evidence="3" key="2">
    <citation type="submission" date="2020-05" db="UniProtKB">
        <authorList>
            <consortium name="EnsemblMetazoa"/>
        </authorList>
    </citation>
    <scope>IDENTIFICATION</scope>
    <source>
        <strain evidence="3">FAR1</strain>
    </source>
</reference>
<accession>A0A182QUY8</accession>
<evidence type="ECO:0000313" key="4">
    <source>
        <dbReference type="Proteomes" id="UP000075886"/>
    </source>
</evidence>
<evidence type="ECO:0000313" key="3">
    <source>
        <dbReference type="EnsemblMetazoa" id="AFAF017404-PA"/>
    </source>
</evidence>
<evidence type="ECO:0000256" key="2">
    <source>
        <dbReference type="SAM" id="SignalP"/>
    </source>
</evidence>
<evidence type="ECO:0000256" key="1">
    <source>
        <dbReference type="SAM" id="MobiDB-lite"/>
    </source>
</evidence>
<dbReference type="AlphaFoldDB" id="A0A182QUY8"/>
<protein>
    <submittedName>
        <fullName evidence="3">Uncharacterized protein</fullName>
    </submittedName>
</protein>
<dbReference type="VEuPathDB" id="VectorBase:AFAF017404"/>
<feature type="compositionally biased region" description="Low complexity" evidence="1">
    <location>
        <begin position="67"/>
        <end position="85"/>
    </location>
</feature>
<feature type="chain" id="PRO_5008133472" evidence="2">
    <location>
        <begin position="18"/>
        <end position="139"/>
    </location>
</feature>
<organism evidence="3 4">
    <name type="scientific">Anopheles farauti</name>
    <dbReference type="NCBI Taxonomy" id="69004"/>
    <lineage>
        <taxon>Eukaryota</taxon>
        <taxon>Metazoa</taxon>
        <taxon>Ecdysozoa</taxon>
        <taxon>Arthropoda</taxon>
        <taxon>Hexapoda</taxon>
        <taxon>Insecta</taxon>
        <taxon>Pterygota</taxon>
        <taxon>Neoptera</taxon>
        <taxon>Endopterygota</taxon>
        <taxon>Diptera</taxon>
        <taxon>Nematocera</taxon>
        <taxon>Culicoidea</taxon>
        <taxon>Culicidae</taxon>
        <taxon>Anophelinae</taxon>
        <taxon>Anopheles</taxon>
    </lineage>
</organism>
<name>A0A182QUY8_9DIPT</name>
<keyword evidence="4" id="KW-1185">Reference proteome</keyword>